<name>A0A1H9A7Z1_9SPIR</name>
<accession>A0A1H9A7Z1</accession>
<feature type="chain" id="PRO_5010347356" description="Tetratricopeptide repeat-containing protein" evidence="1">
    <location>
        <begin position="21"/>
        <end position="302"/>
    </location>
</feature>
<feature type="signal peptide" evidence="1">
    <location>
        <begin position="1"/>
        <end position="20"/>
    </location>
</feature>
<dbReference type="EMBL" id="FOFU01000001">
    <property type="protein sequence ID" value="SEP72876.1"/>
    <property type="molecule type" value="Genomic_DNA"/>
</dbReference>
<dbReference type="AlphaFoldDB" id="A0A1H9A7Z1"/>
<gene>
    <name evidence="2" type="ORF">SAMN04487977_101241</name>
</gene>
<organism evidence="2 3">
    <name type="scientific">Treponema bryantii</name>
    <dbReference type="NCBI Taxonomy" id="163"/>
    <lineage>
        <taxon>Bacteria</taxon>
        <taxon>Pseudomonadati</taxon>
        <taxon>Spirochaetota</taxon>
        <taxon>Spirochaetia</taxon>
        <taxon>Spirochaetales</taxon>
        <taxon>Treponemataceae</taxon>
        <taxon>Treponema</taxon>
    </lineage>
</organism>
<evidence type="ECO:0000256" key="1">
    <source>
        <dbReference type="SAM" id="SignalP"/>
    </source>
</evidence>
<keyword evidence="3" id="KW-1185">Reference proteome</keyword>
<sequence length="302" mass="34005">MKKKLISLIMVAALILPMFAATAVFQRKRPAKLDLTFANSIAFYPVITYAPKKGETFDKEQNDLGKKFISALSDYGTKDGKFVILNGKSDIAIQVSFKSFDVKDSGVTIESKDSAGNTVTVKDEWTRQISALMEVMVLKTEDNSVLATEEYKFFGVNSNPTPKAMLMSPEKIVEDQISSFAYQISEIIFDTPYNQAVTILDTKSKDKAIKEKMKSAKKMLSGKNLDYAAAEEIYKEIYESTDDIAAGYNYAIMLQVRKDFDNAEALIKKFAEQDPKNKAFKRALEDIEKDRAETEIFKSRNQ</sequence>
<reference evidence="2 3" key="1">
    <citation type="submission" date="2016-10" db="EMBL/GenBank/DDBJ databases">
        <authorList>
            <person name="de Groot N.N."/>
        </authorList>
    </citation>
    <scope>NUCLEOTIDE SEQUENCE [LARGE SCALE GENOMIC DNA]</scope>
    <source>
        <strain evidence="2 3">B25</strain>
    </source>
</reference>
<evidence type="ECO:0000313" key="3">
    <source>
        <dbReference type="Proteomes" id="UP000182360"/>
    </source>
</evidence>
<evidence type="ECO:0000313" key="2">
    <source>
        <dbReference type="EMBL" id="SEP72876.1"/>
    </source>
</evidence>
<dbReference type="SUPFAM" id="SSF81901">
    <property type="entry name" value="HCP-like"/>
    <property type="match status" value="1"/>
</dbReference>
<protein>
    <recommendedName>
        <fullName evidence="4">Tetratricopeptide repeat-containing protein</fullName>
    </recommendedName>
</protein>
<keyword evidence="1" id="KW-0732">Signal</keyword>
<proteinExistence type="predicted"/>
<evidence type="ECO:0008006" key="4">
    <source>
        <dbReference type="Google" id="ProtNLM"/>
    </source>
</evidence>
<dbReference type="Proteomes" id="UP000182360">
    <property type="component" value="Unassembled WGS sequence"/>
</dbReference>
<dbReference type="RefSeq" id="WP_074640127.1">
    <property type="nucleotide sequence ID" value="NZ_FOFU01000001.1"/>
</dbReference>